<dbReference type="RefSeq" id="WP_064317882.1">
    <property type="nucleotide sequence ID" value="NZ_JACI01000001.1"/>
</dbReference>
<feature type="domain" description="DUF7210" evidence="2">
    <location>
        <begin position="8"/>
        <end position="40"/>
    </location>
</feature>
<dbReference type="EMBL" id="JACI01000001">
    <property type="protein sequence ID" value="OAQ15021.1"/>
    <property type="molecule type" value="Genomic_DNA"/>
</dbReference>
<proteinExistence type="predicted"/>
<evidence type="ECO:0000313" key="3">
    <source>
        <dbReference type="EMBL" id="OAQ15021.1"/>
    </source>
</evidence>
<accession>A0A179D0G9</accession>
<name>A0A179D0G9_BIBTR</name>
<dbReference type="Proteomes" id="UP000078358">
    <property type="component" value="Unassembled WGS sequence"/>
</dbReference>
<comment type="caution">
    <text evidence="3">The sequence shown here is derived from an EMBL/GenBank/DDBJ whole genome shotgun (WGS) entry which is preliminary data.</text>
</comment>
<dbReference type="AlphaFoldDB" id="A0A179D0G9"/>
<dbReference type="Pfam" id="PF23843">
    <property type="entry name" value="DUF7210"/>
    <property type="match status" value="1"/>
</dbReference>
<evidence type="ECO:0000256" key="1">
    <source>
        <dbReference type="SAM" id="MobiDB-lite"/>
    </source>
</evidence>
<sequence length="96" mass="10924">MDKKLLYTVIATMAILHNGKRYEKGSKIELTESEAENLSLYIKLDQSEIEKKTAERKAAEEKAEQERLAAEAAQKEAEAKSEKAEKTEKPVKEKEK</sequence>
<organism evidence="3 4">
    <name type="scientific">Bibersteinia trehalosi Y31</name>
    <dbReference type="NCBI Taxonomy" id="1261658"/>
    <lineage>
        <taxon>Bacteria</taxon>
        <taxon>Pseudomonadati</taxon>
        <taxon>Pseudomonadota</taxon>
        <taxon>Gammaproteobacteria</taxon>
        <taxon>Pasteurellales</taxon>
        <taxon>Pasteurellaceae</taxon>
        <taxon>Bibersteinia</taxon>
    </lineage>
</organism>
<dbReference type="PATRIC" id="fig|1261658.3.peg.56"/>
<evidence type="ECO:0000259" key="2">
    <source>
        <dbReference type="Pfam" id="PF23843"/>
    </source>
</evidence>
<reference evidence="3 4" key="1">
    <citation type="submission" date="2014-01" db="EMBL/GenBank/DDBJ databases">
        <authorList>
            <person name="Zuccon D."/>
        </authorList>
    </citation>
    <scope>NUCLEOTIDE SEQUENCE [LARGE SCALE GENOMIC DNA]</scope>
    <source>
        <strain evidence="3 4">Y31</strain>
    </source>
</reference>
<dbReference type="InterPro" id="IPR055634">
    <property type="entry name" value="DUF7210"/>
</dbReference>
<gene>
    <name evidence="3" type="ORF">F480_00275</name>
</gene>
<evidence type="ECO:0000313" key="4">
    <source>
        <dbReference type="Proteomes" id="UP000078358"/>
    </source>
</evidence>
<feature type="region of interest" description="Disordered" evidence="1">
    <location>
        <begin position="51"/>
        <end position="96"/>
    </location>
</feature>
<protein>
    <recommendedName>
        <fullName evidence="2">DUF7210 domain-containing protein</fullName>
    </recommendedName>
</protein>